<dbReference type="InterPro" id="IPR012854">
    <property type="entry name" value="Cu_amine_oxidase-like_N"/>
</dbReference>
<proteinExistence type="predicted"/>
<dbReference type="Pfam" id="PF07833">
    <property type="entry name" value="Cu_amine_oxidN1"/>
    <property type="match status" value="1"/>
</dbReference>
<gene>
    <name evidence="2" type="ORF">SH1V18_26720</name>
</gene>
<comment type="caution">
    <text evidence="2">The sequence shown here is derived from an EMBL/GenBank/DDBJ whole genome shotgun (WGS) entry which is preliminary data.</text>
</comment>
<reference evidence="2" key="1">
    <citation type="submission" date="2022-06" db="EMBL/GenBank/DDBJ databases">
        <title>Vallitalea longa sp. nov., an anaerobic bacterium isolated from marine sediment.</title>
        <authorList>
            <person name="Hirano S."/>
            <person name="Terahara T."/>
            <person name="Mori K."/>
            <person name="Hamada M."/>
            <person name="Matsumoto R."/>
            <person name="Kobayashi T."/>
        </authorList>
    </citation>
    <scope>NUCLEOTIDE SEQUENCE</scope>
    <source>
        <strain evidence="2">SH18-1</strain>
    </source>
</reference>
<dbReference type="EMBL" id="BRLB01000008">
    <property type="protein sequence ID" value="GKX30192.1"/>
    <property type="molecule type" value="Genomic_DNA"/>
</dbReference>
<dbReference type="Proteomes" id="UP001144256">
    <property type="component" value="Unassembled WGS sequence"/>
</dbReference>
<dbReference type="RefSeq" id="WP_281816164.1">
    <property type="nucleotide sequence ID" value="NZ_BRLB01000008.1"/>
</dbReference>
<keyword evidence="3" id="KW-1185">Reference proteome</keyword>
<evidence type="ECO:0000313" key="3">
    <source>
        <dbReference type="Proteomes" id="UP001144256"/>
    </source>
</evidence>
<evidence type="ECO:0000313" key="2">
    <source>
        <dbReference type="EMBL" id="GKX30192.1"/>
    </source>
</evidence>
<organism evidence="2 3">
    <name type="scientific">Vallitalea longa</name>
    <dbReference type="NCBI Taxonomy" id="2936439"/>
    <lineage>
        <taxon>Bacteria</taxon>
        <taxon>Bacillati</taxon>
        <taxon>Bacillota</taxon>
        <taxon>Clostridia</taxon>
        <taxon>Lachnospirales</taxon>
        <taxon>Vallitaleaceae</taxon>
        <taxon>Vallitalea</taxon>
    </lineage>
</organism>
<dbReference type="AlphaFoldDB" id="A0A9W5YB21"/>
<accession>A0A9W5YB21</accession>
<name>A0A9W5YB21_9FIRM</name>
<protein>
    <recommendedName>
        <fullName evidence="1">Copper amine oxidase-like N-terminal domain-containing protein</fullName>
    </recommendedName>
</protein>
<feature type="domain" description="Copper amine oxidase-like N-terminal" evidence="1">
    <location>
        <begin position="136"/>
        <end position="209"/>
    </location>
</feature>
<sequence>MGSLTVDLNALEDVTEKFKSLIDNSNTILNDFNSQKNCIDFDIAERDNIRYDLNEVSKKLKSISEIFITYDRQINDAIDTYADTEEKLKSFILELNTSDRKESTNNNAKPADVTVGKVKVRDSKVTDGVTTGYLVDIIEGLGGTAEWDGKTRTTTVKLNGKTIVYDLKNMKDGVGHASDGTTFTVKDGHIHVGVREVAEKAGANIKWSPNSKGGVTVNVNYTYASVSKVTPITKDNGDYGELWQGDDIVILEQKGNRSHVRYPGKYHQETAWVDNDKLNIGVRVEKPTYKDIEFSDLDKVMLPYANGKILPLTDEQKKAIMKIKNTYHNNDYIKKHKNDTQIYLFEGTTINEHEIYGSEYDTSLYKDRYGALLVIVKDDKIAYITPEASTLPDNPKGSKSMNGGTDMPTVVDGIYLYEDVTHSTKSIKYPALKIKSTDGKNNVKVTRYNNKADKWYNGISTGIHFHMGHRGADCEGDEVDGSSNWANSAGCQIVRPGTINGEWARYNEIAKIIGFDKDGYVNCGEKPDDAKGIIIIDRSFMDLNENGYKKVIGEKGIDYIKKGVH</sequence>
<evidence type="ECO:0000259" key="1">
    <source>
        <dbReference type="Pfam" id="PF07833"/>
    </source>
</evidence>